<dbReference type="AlphaFoldDB" id="A0A9N8PNA7"/>
<evidence type="ECO:0000256" key="1">
    <source>
        <dbReference type="ARBA" id="ARBA00000707"/>
    </source>
</evidence>
<comment type="caution">
    <text evidence="9">The sequence shown here is derived from an EMBL/GenBank/DDBJ whole genome shotgun (WGS) entry which is preliminary data.</text>
</comment>
<evidence type="ECO:0000256" key="7">
    <source>
        <dbReference type="SAM" id="MobiDB-lite"/>
    </source>
</evidence>
<dbReference type="PANTHER" id="PTHR43982">
    <property type="entry name" value="UBIQUITIN CARBOXYL-TERMINAL HYDROLASE"/>
    <property type="match status" value="1"/>
</dbReference>
<dbReference type="GO" id="GO:0043161">
    <property type="term" value="P:proteasome-mediated ubiquitin-dependent protein catabolic process"/>
    <property type="evidence" value="ECO:0007669"/>
    <property type="project" value="InterPro"/>
</dbReference>
<feature type="domain" description="USP" evidence="8">
    <location>
        <begin position="610"/>
        <end position="1131"/>
    </location>
</feature>
<dbReference type="GO" id="GO:0061136">
    <property type="term" value="P:regulation of proteasomal protein catabolic process"/>
    <property type="evidence" value="ECO:0007669"/>
    <property type="project" value="TreeGrafter"/>
</dbReference>
<dbReference type="GO" id="GO:0016579">
    <property type="term" value="P:protein deubiquitination"/>
    <property type="evidence" value="ECO:0007669"/>
    <property type="project" value="InterPro"/>
</dbReference>
<dbReference type="Proteomes" id="UP000745764">
    <property type="component" value="Unassembled WGS sequence"/>
</dbReference>
<dbReference type="EC" id="3.4.19.12" evidence="2"/>
<dbReference type="Pfam" id="PF00443">
    <property type="entry name" value="UCH"/>
    <property type="match status" value="1"/>
</dbReference>
<evidence type="ECO:0000313" key="9">
    <source>
        <dbReference type="EMBL" id="CAD0106608.1"/>
    </source>
</evidence>
<dbReference type="OrthoDB" id="2420415at2759"/>
<keyword evidence="5" id="KW-0378">Hydrolase</keyword>
<reference evidence="9" key="1">
    <citation type="submission" date="2020-06" db="EMBL/GenBank/DDBJ databases">
        <authorList>
            <person name="Onetto C."/>
        </authorList>
    </citation>
    <scope>NUCLEOTIDE SEQUENCE</scope>
</reference>
<dbReference type="GO" id="GO:0004843">
    <property type="term" value="F:cysteine-type deubiquitinase activity"/>
    <property type="evidence" value="ECO:0007669"/>
    <property type="project" value="UniProtKB-EC"/>
</dbReference>
<dbReference type="InterPro" id="IPR044635">
    <property type="entry name" value="UBP14-like"/>
</dbReference>
<feature type="compositionally biased region" description="Low complexity" evidence="7">
    <location>
        <begin position="748"/>
        <end position="758"/>
    </location>
</feature>
<evidence type="ECO:0000256" key="4">
    <source>
        <dbReference type="ARBA" id="ARBA00022786"/>
    </source>
</evidence>
<gene>
    <name evidence="9" type="ORF">AWRI4620_LOCUS863</name>
</gene>
<evidence type="ECO:0000256" key="2">
    <source>
        <dbReference type="ARBA" id="ARBA00012759"/>
    </source>
</evidence>
<keyword evidence="10" id="KW-1185">Reference proteome</keyword>
<sequence>MPSRASQPGKTAPKFLHDLLRLDPQAIGLNHRNILLDNPPQFDGNARSGPPLVLDRGSCKHEYYSHIARCNLPRIDESAQQDTRWKVAACCRKCRLYLTLSIDYPETGCKRPCPNRDHPLHHLRHTTTSTDPSQVGYHFECSNLACQAHVHVAYQRPVLTKEDILVLTDPQALTRRYEHVIEATPDREGVRLATPQEVFTRFKRYVSDSLLEENARRSFPARNKRFMEAFGTDCDLLLYRIGFKKDEDQHGEDQWKLPSPKSVDDPDLLRLMLERLVIELQYLIDEYCASHATPNPSRPTYQDARIGSRSYAERTELYDKHPIFDDKVPGRNLDPTEEDHPCFASLGALGDFSDRLVIFSYERQAACDPVEGPYYFDCLQELATGRQSELLITKSATLASENVLSKKDINQAYKALGIDPDVQKTIDDEQVIGIYKSRWSDSSETGQADLKTALKTLGNARSSRSILDIAADTVETYEQALTWLGADASQADDTIVALYGVKVNDCYNDSMTKDLARRAVGLIAAHRKSEILQSWLATGEMTSQTMALQEACKHLEIDNLDEVDPSMIEYQFDLVREGKPGATTDKAIAVVRKAMDERQSGQQPTQSWPVGLISHGNTCYLNSLLQYYFTIKPLRELILDFDKFKYDLATQGAKAERVGNLHRPEYEIESFQSLTNDLRHLFERMIKDRGTAVKPEADLVCRAFLKPTGPEADTAGSQQDEGVDVNMTSTENENHPADVVATGNADDSSTISQTSSTTLQGNAVLTPPVTPKAEKEGEFLAPPLPPRRPATPSQQTKTNLQKAEEAARQQQDVAEVMEELLTRLRASIKPLGKDSQGEQLDQLRDIFNMRITDTIIPEGEQPSTKEDDFTNLMLLPPYEPTDIYSALSRVLDLHPEPEASKPVNVYKTLKSFPPILQISINRIRLDREGKPVKSVDRIRLEETLYMDRYSDDEAVLARRKQCWEWRRRLRSLQAEKEIIQKTDVGIDGPSALDAVSDWLSNLSESNSILSEAGVDPIEVPESLSSDLKQERDVQRARLPIIDQEVRELEDNITKQFSGSEFEKLKYRLHAVFFHRGSTGHGHYWTDIYDAQNNIWRKYNDEHVEPINTLDEILNAETWQHGTPTYAVYVRDDTKEQYVEPLCRDVEEVTDEPMPDATTSFEPMPDATPFDLASTAVSDIKVEGDWDKIDEPVQEINW</sequence>
<evidence type="ECO:0000259" key="8">
    <source>
        <dbReference type="PROSITE" id="PS50235"/>
    </source>
</evidence>
<organism evidence="9 10">
    <name type="scientific">Aureobasidium uvarum</name>
    <dbReference type="NCBI Taxonomy" id="2773716"/>
    <lineage>
        <taxon>Eukaryota</taxon>
        <taxon>Fungi</taxon>
        <taxon>Dikarya</taxon>
        <taxon>Ascomycota</taxon>
        <taxon>Pezizomycotina</taxon>
        <taxon>Dothideomycetes</taxon>
        <taxon>Dothideomycetidae</taxon>
        <taxon>Dothideales</taxon>
        <taxon>Saccotheciaceae</taxon>
        <taxon>Aureobasidium</taxon>
    </lineage>
</organism>
<dbReference type="PROSITE" id="PS00972">
    <property type="entry name" value="USP_1"/>
    <property type="match status" value="1"/>
</dbReference>
<keyword evidence="4" id="KW-0833">Ubl conjugation pathway</keyword>
<evidence type="ECO:0000256" key="3">
    <source>
        <dbReference type="ARBA" id="ARBA00022670"/>
    </source>
</evidence>
<keyword evidence="3" id="KW-0645">Protease</keyword>
<dbReference type="PROSITE" id="PS00973">
    <property type="entry name" value="USP_2"/>
    <property type="match status" value="1"/>
</dbReference>
<accession>A0A9N8PNA7</accession>
<keyword evidence="6" id="KW-0788">Thiol protease</keyword>
<evidence type="ECO:0000256" key="6">
    <source>
        <dbReference type="ARBA" id="ARBA00022807"/>
    </source>
</evidence>
<feature type="region of interest" description="Disordered" evidence="7">
    <location>
        <begin position="727"/>
        <end position="806"/>
    </location>
</feature>
<evidence type="ECO:0000256" key="5">
    <source>
        <dbReference type="ARBA" id="ARBA00022801"/>
    </source>
</evidence>
<evidence type="ECO:0000313" key="10">
    <source>
        <dbReference type="Proteomes" id="UP000745764"/>
    </source>
</evidence>
<dbReference type="InterPro" id="IPR038765">
    <property type="entry name" value="Papain-like_cys_pep_sf"/>
</dbReference>
<proteinExistence type="predicted"/>
<dbReference type="PANTHER" id="PTHR43982:SF6">
    <property type="entry name" value="UBIQUITIN CARBOXYL-TERMINAL HYDROLASE 2-RELATED"/>
    <property type="match status" value="1"/>
</dbReference>
<feature type="compositionally biased region" description="Polar residues" evidence="7">
    <location>
        <begin position="791"/>
        <end position="801"/>
    </location>
</feature>
<dbReference type="PROSITE" id="PS50235">
    <property type="entry name" value="USP_3"/>
    <property type="match status" value="1"/>
</dbReference>
<protein>
    <recommendedName>
        <fullName evidence="2">ubiquitinyl hydrolase 1</fullName>
        <ecNumber evidence="2">3.4.19.12</ecNumber>
    </recommendedName>
</protein>
<dbReference type="InterPro" id="IPR018200">
    <property type="entry name" value="USP_CS"/>
</dbReference>
<name>A0A9N8PNA7_9PEZI</name>
<comment type="catalytic activity">
    <reaction evidence="1">
        <text>Thiol-dependent hydrolysis of ester, thioester, amide, peptide and isopeptide bonds formed by the C-terminal Gly of ubiquitin (a 76-residue protein attached to proteins as an intracellular targeting signal).</text>
        <dbReference type="EC" id="3.4.19.12"/>
    </reaction>
</comment>
<dbReference type="InterPro" id="IPR001394">
    <property type="entry name" value="Peptidase_C19_UCH"/>
</dbReference>
<dbReference type="Pfam" id="PF13446">
    <property type="entry name" value="RPT"/>
    <property type="match status" value="2"/>
</dbReference>
<dbReference type="SUPFAM" id="SSF54001">
    <property type="entry name" value="Cysteine proteinases"/>
    <property type="match status" value="1"/>
</dbReference>
<dbReference type="InterPro" id="IPR028889">
    <property type="entry name" value="USP"/>
</dbReference>
<dbReference type="Gene3D" id="3.90.70.10">
    <property type="entry name" value="Cysteine proteinases"/>
    <property type="match status" value="1"/>
</dbReference>
<dbReference type="EMBL" id="CAINUL010000001">
    <property type="protein sequence ID" value="CAD0106608.1"/>
    <property type="molecule type" value="Genomic_DNA"/>
</dbReference>
<dbReference type="InterPro" id="IPR025305">
    <property type="entry name" value="UCH_repeat_domain"/>
</dbReference>
<dbReference type="GO" id="GO:0070628">
    <property type="term" value="F:proteasome binding"/>
    <property type="evidence" value="ECO:0007669"/>
    <property type="project" value="TreeGrafter"/>
</dbReference>